<evidence type="ECO:0000259" key="5">
    <source>
        <dbReference type="Pfam" id="PF07940"/>
    </source>
</evidence>
<dbReference type="Pfam" id="PF16332">
    <property type="entry name" value="DUF4962"/>
    <property type="match status" value="1"/>
</dbReference>
<evidence type="ECO:0000313" key="7">
    <source>
        <dbReference type="EMBL" id="QHV93552.1"/>
    </source>
</evidence>
<keyword evidence="4" id="KW-0456">Lyase</keyword>
<dbReference type="GO" id="GO:0042597">
    <property type="term" value="C:periplasmic space"/>
    <property type="evidence" value="ECO:0007669"/>
    <property type="project" value="UniProtKB-SubCell"/>
</dbReference>
<dbReference type="Pfam" id="PF07940">
    <property type="entry name" value="Hepar_II_III_C"/>
    <property type="match status" value="1"/>
</dbReference>
<accession>A0A6P1VN66</accession>
<dbReference type="Gene3D" id="2.70.98.70">
    <property type="match status" value="1"/>
</dbReference>
<dbReference type="GO" id="GO:0016829">
    <property type="term" value="F:lyase activity"/>
    <property type="evidence" value="ECO:0007669"/>
    <property type="project" value="UniProtKB-KW"/>
</dbReference>
<evidence type="ECO:0000259" key="6">
    <source>
        <dbReference type="Pfam" id="PF16332"/>
    </source>
</evidence>
<evidence type="ECO:0000256" key="1">
    <source>
        <dbReference type="ARBA" id="ARBA00004418"/>
    </source>
</evidence>
<evidence type="ECO:0000313" key="8">
    <source>
        <dbReference type="Proteomes" id="UP000464577"/>
    </source>
</evidence>
<evidence type="ECO:0000256" key="4">
    <source>
        <dbReference type="ARBA" id="ARBA00023239"/>
    </source>
</evidence>
<dbReference type="InterPro" id="IPR032518">
    <property type="entry name" value="HepII_N"/>
</dbReference>
<dbReference type="AlphaFoldDB" id="A0A6P1VN66"/>
<protein>
    <submittedName>
        <fullName evidence="7">DUF4962 domain-containing protein</fullName>
    </submittedName>
</protein>
<dbReference type="PANTHER" id="PTHR39210">
    <property type="entry name" value="HEPARIN-SULFATE LYASE"/>
    <property type="match status" value="1"/>
</dbReference>
<evidence type="ECO:0000256" key="3">
    <source>
        <dbReference type="ARBA" id="ARBA00022764"/>
    </source>
</evidence>
<dbReference type="KEGG" id="senf:GJR95_00215"/>
<evidence type="ECO:0000256" key="2">
    <source>
        <dbReference type="ARBA" id="ARBA00022729"/>
    </source>
</evidence>
<dbReference type="InterPro" id="IPR008929">
    <property type="entry name" value="Chondroitin_lyas"/>
</dbReference>
<gene>
    <name evidence="7" type="ORF">GJR95_00215</name>
</gene>
<dbReference type="Gene3D" id="1.50.10.100">
    <property type="entry name" value="Chondroitin AC/alginate lyase"/>
    <property type="match status" value="1"/>
</dbReference>
<dbReference type="InterPro" id="IPR012480">
    <property type="entry name" value="Hepar_II_III_C"/>
</dbReference>
<dbReference type="RefSeq" id="WP_162383973.1">
    <property type="nucleotide sequence ID" value="NZ_CP045997.1"/>
</dbReference>
<dbReference type="Proteomes" id="UP000464577">
    <property type="component" value="Chromosome"/>
</dbReference>
<dbReference type="SUPFAM" id="SSF48230">
    <property type="entry name" value="Chondroitin AC/alginate lyase"/>
    <property type="match status" value="1"/>
</dbReference>
<keyword evidence="3" id="KW-0574">Periplasm</keyword>
<reference evidence="7 8" key="1">
    <citation type="submission" date="2019-11" db="EMBL/GenBank/DDBJ databases">
        <title>Spirosoma endbachense sp. nov., isolated from a natural salt meadow.</title>
        <authorList>
            <person name="Rojas J."/>
            <person name="Ambika Manirajan B."/>
            <person name="Ratering S."/>
            <person name="Suarez C."/>
            <person name="Geissler-Plaum R."/>
            <person name="Schnell S."/>
        </authorList>
    </citation>
    <scope>NUCLEOTIDE SEQUENCE [LARGE SCALE GENOMIC DNA]</scope>
    <source>
        <strain evidence="7 8">I-24</strain>
    </source>
</reference>
<dbReference type="EMBL" id="CP045997">
    <property type="protein sequence ID" value="QHV93552.1"/>
    <property type="molecule type" value="Genomic_DNA"/>
</dbReference>
<sequence>MKSVLFGILAWITLSIPIFAQKPSHPYLFFSKERLATLTNRIKTDTAIAHNWNDIRQEADNLLTNGDRGDGQARTKIEWLALAYLMTTEKKYADKVKGILIRLCSQPTWSNQEMMNRNPPWTSDLQTADRCWSVAIGYDAIYNTLTKDERKIIVDGVVRNGIKPALNDWVLPETRIHTLNSMGHNWWSACVDMAGIASLAILDDQPEAADWAETVMKASEEWMRFSGDQLQAKPRTFDRTGGMYESVNYAAFGSSEYLFFRLAYTNTFPGKKQPDLGALKKLDDFFAHVSYPRTGPLYSLNFGDGELTVSADRPVKLLYALGSDNPNDLWYMNQLTNGQHREGLFPNTPIGLVYQPDMSKAPKLPNLATSALFADMNWASMRTSWERDATMLGVKSGYTWNHSHADANSFILFHKGEDIIKDAGNSWYGSKDYPEYFFQSQAHNVILFNGKAQPKEQQYNGSPLSGKLSELMDAGDMKYIMANGTGPTSANFSRNFRHYLWLDKVILIIDDVKAYETGKFQWLLHPGGESKKVGGDISIVKGKSSVLVRPLFPETLVQTGFDHDFPEKMKLTEVTAPKARDPQHPTELYYSIDYPEQVKQTKFITAIILKESPDDKDLPIIERLHSETMQGVRIKQHGKISEIYLNLLADGRIMHLNSVNQFNGWETDAYLFGITYPDHTDGQRGSGSSPTVAGPDEVNDYFMAYGSYVRKNQETVFSSLSKVFMMARKDGNKLNLIVQGQPLINASFRFPKTPDTFILNHQPLKPVYEKGQLRVRVENGN</sequence>
<organism evidence="7 8">
    <name type="scientific">Spirosoma endbachense</name>
    <dbReference type="NCBI Taxonomy" id="2666025"/>
    <lineage>
        <taxon>Bacteria</taxon>
        <taxon>Pseudomonadati</taxon>
        <taxon>Bacteroidota</taxon>
        <taxon>Cytophagia</taxon>
        <taxon>Cytophagales</taxon>
        <taxon>Cytophagaceae</taxon>
        <taxon>Spirosoma</taxon>
    </lineage>
</organism>
<keyword evidence="8" id="KW-1185">Reference proteome</keyword>
<feature type="domain" description="Heparinase II/III-like C-terminal" evidence="5">
    <location>
        <begin position="368"/>
        <end position="531"/>
    </location>
</feature>
<keyword evidence="2" id="KW-0732">Signal</keyword>
<proteinExistence type="predicted"/>
<comment type="subcellular location">
    <subcellularLocation>
        <location evidence="1">Periplasm</location>
    </subcellularLocation>
</comment>
<name>A0A6P1VN66_9BACT</name>
<dbReference type="PANTHER" id="PTHR39210:SF1">
    <property type="entry name" value="HEPARIN-SULFATE LYASE"/>
    <property type="match status" value="1"/>
</dbReference>
<feature type="domain" description="Heparinase II N-terminal" evidence="6">
    <location>
        <begin position="71"/>
        <end position="215"/>
    </location>
</feature>